<dbReference type="EMBL" id="FRAB01000024">
    <property type="protein sequence ID" value="SHK48216.1"/>
    <property type="molecule type" value="Genomic_DNA"/>
</dbReference>
<dbReference type="PANTHER" id="PTHR43048">
    <property type="entry name" value="METHYLMALONYL-COA EPIMERASE"/>
    <property type="match status" value="1"/>
</dbReference>
<dbReference type="InterPro" id="IPR004360">
    <property type="entry name" value="Glyas_Fos-R_dOase_dom"/>
</dbReference>
<accession>A0A1M6SU76</accession>
<keyword evidence="3" id="KW-0223">Dioxygenase</keyword>
<dbReference type="InterPro" id="IPR037523">
    <property type="entry name" value="VOC_core"/>
</dbReference>
<dbReference type="AlphaFoldDB" id="A0A1M6SU76"/>
<dbReference type="Pfam" id="PF00903">
    <property type="entry name" value="Glyoxalase"/>
    <property type="match status" value="1"/>
</dbReference>
<reference evidence="3 4" key="1">
    <citation type="submission" date="2016-11" db="EMBL/GenBank/DDBJ databases">
        <authorList>
            <person name="Jaros S."/>
            <person name="Januszkiewicz K."/>
            <person name="Wedrychowicz H."/>
        </authorList>
    </citation>
    <scope>NUCLEOTIDE SEQUENCE [LARGE SCALE GENOMIC DNA]</scope>
    <source>
        <strain evidence="3 4">LMG 20594</strain>
    </source>
</reference>
<dbReference type="InterPro" id="IPR029068">
    <property type="entry name" value="Glyas_Bleomycin-R_OHBP_Dase"/>
</dbReference>
<keyword evidence="1" id="KW-0479">Metal-binding</keyword>
<dbReference type="GO" id="GO:0046491">
    <property type="term" value="P:L-methylmalonyl-CoA metabolic process"/>
    <property type="evidence" value="ECO:0007669"/>
    <property type="project" value="TreeGrafter"/>
</dbReference>
<feature type="domain" description="VOC" evidence="2">
    <location>
        <begin position="15"/>
        <end position="144"/>
    </location>
</feature>
<evidence type="ECO:0000256" key="1">
    <source>
        <dbReference type="ARBA" id="ARBA00022723"/>
    </source>
</evidence>
<evidence type="ECO:0000259" key="2">
    <source>
        <dbReference type="PROSITE" id="PS51819"/>
    </source>
</evidence>
<dbReference type="Proteomes" id="UP000184395">
    <property type="component" value="Unassembled WGS sequence"/>
</dbReference>
<dbReference type="STRING" id="169427.SAMN05192548_10248"/>
<keyword evidence="3" id="KW-0560">Oxidoreductase</keyword>
<dbReference type="GO" id="GO:0051213">
    <property type="term" value="F:dioxygenase activity"/>
    <property type="evidence" value="ECO:0007669"/>
    <property type="project" value="UniProtKB-KW"/>
</dbReference>
<dbReference type="RefSeq" id="WP_073430492.1">
    <property type="nucleotide sequence ID" value="NZ_CADFGY010000017.1"/>
</dbReference>
<dbReference type="PROSITE" id="PS51819">
    <property type="entry name" value="VOC"/>
    <property type="match status" value="1"/>
</dbReference>
<dbReference type="GO" id="GO:0046872">
    <property type="term" value="F:metal ion binding"/>
    <property type="evidence" value="ECO:0007669"/>
    <property type="project" value="UniProtKB-KW"/>
</dbReference>
<organism evidence="3 4">
    <name type="scientific">Paraburkholderia terricola</name>
    <dbReference type="NCBI Taxonomy" id="169427"/>
    <lineage>
        <taxon>Bacteria</taxon>
        <taxon>Pseudomonadati</taxon>
        <taxon>Pseudomonadota</taxon>
        <taxon>Betaproteobacteria</taxon>
        <taxon>Burkholderiales</taxon>
        <taxon>Burkholderiaceae</taxon>
        <taxon>Paraburkholderia</taxon>
    </lineage>
</organism>
<name>A0A1M6SU76_9BURK</name>
<dbReference type="OrthoDB" id="317332at2"/>
<dbReference type="PANTHER" id="PTHR43048:SF5">
    <property type="entry name" value="BLR5325 PROTEIN"/>
    <property type="match status" value="1"/>
</dbReference>
<evidence type="ECO:0000313" key="3">
    <source>
        <dbReference type="EMBL" id="SHK48216.1"/>
    </source>
</evidence>
<proteinExistence type="predicted"/>
<dbReference type="Gene3D" id="3.10.180.10">
    <property type="entry name" value="2,3-Dihydroxybiphenyl 1,2-Dioxygenase, domain 1"/>
    <property type="match status" value="1"/>
</dbReference>
<sequence>MSTHTVTTPPVSGLRINNVALATGDLNNAIAWYEKVFGFVVTERGHFDAVGADYAMIEAAGVRIELVSRPHADLQRVDRTPPPNHLDVLGYKAVVFETDDLAAATATLTQHGVEFLWANQPLNEARSSTMLRDPEGNLINVFGPRRAPG</sequence>
<protein>
    <submittedName>
        <fullName evidence="3">Catechol 2,3-dioxygenase</fullName>
    </submittedName>
</protein>
<dbReference type="SUPFAM" id="SSF54593">
    <property type="entry name" value="Glyoxalase/Bleomycin resistance protein/Dihydroxybiphenyl dioxygenase"/>
    <property type="match status" value="1"/>
</dbReference>
<gene>
    <name evidence="3" type="ORF">SAMN05192548_10248</name>
</gene>
<dbReference type="GO" id="GO:0004493">
    <property type="term" value="F:methylmalonyl-CoA epimerase activity"/>
    <property type="evidence" value="ECO:0007669"/>
    <property type="project" value="TreeGrafter"/>
</dbReference>
<evidence type="ECO:0000313" key="4">
    <source>
        <dbReference type="Proteomes" id="UP000184395"/>
    </source>
</evidence>
<dbReference type="InterPro" id="IPR051785">
    <property type="entry name" value="MMCE/EMCE_epimerase"/>
</dbReference>